<feature type="chain" id="PRO_5045263592" evidence="1">
    <location>
        <begin position="20"/>
        <end position="178"/>
    </location>
</feature>
<organism evidence="2 3">
    <name type="scientific">Sediminibacterium roseum</name>
    <dbReference type="NCBI Taxonomy" id="1978412"/>
    <lineage>
        <taxon>Bacteria</taxon>
        <taxon>Pseudomonadati</taxon>
        <taxon>Bacteroidota</taxon>
        <taxon>Chitinophagia</taxon>
        <taxon>Chitinophagales</taxon>
        <taxon>Chitinophagaceae</taxon>
        <taxon>Sediminibacterium</taxon>
    </lineage>
</organism>
<name>A0ABW9ZMP2_9BACT</name>
<sequence length="178" mass="19581">MNKILSAFVLCFFVASVSAQQKVNPAIKNFGSVYDVANATEKPDPKMKYKILVEITDAAEKPDSLNVYLEAVATLYNLHVVGGVPPKNIDMVVVLRKMGTYAGFTNERFQKSFKTNNPNLPLITELSNAGVKFFACGQTMIKAKIADTDIVPEVKIATASLTVLTTYQLKGYAYINFK</sequence>
<gene>
    <name evidence="2" type="ORF">GWC95_00250</name>
</gene>
<evidence type="ECO:0000313" key="3">
    <source>
        <dbReference type="Proteomes" id="UP000753802"/>
    </source>
</evidence>
<dbReference type="Gene3D" id="3.40.1260.10">
    <property type="entry name" value="DsrEFH-like"/>
    <property type="match status" value="1"/>
</dbReference>
<dbReference type="PANTHER" id="PTHR37691:SF1">
    <property type="entry name" value="BLR3518 PROTEIN"/>
    <property type="match status" value="1"/>
</dbReference>
<comment type="caution">
    <text evidence="2">The sequence shown here is derived from an EMBL/GenBank/DDBJ whole genome shotgun (WGS) entry which is preliminary data.</text>
</comment>
<dbReference type="PANTHER" id="PTHR37691">
    <property type="entry name" value="BLR3518 PROTEIN"/>
    <property type="match status" value="1"/>
</dbReference>
<dbReference type="InterPro" id="IPR003787">
    <property type="entry name" value="Sulphur_relay_DsrE/F-like"/>
</dbReference>
<reference evidence="2 3" key="1">
    <citation type="submission" date="2020-01" db="EMBL/GenBank/DDBJ databases">
        <title>Genome analysis.</title>
        <authorList>
            <person name="Wu S."/>
            <person name="Wang G."/>
        </authorList>
    </citation>
    <scope>NUCLEOTIDE SEQUENCE [LARGE SCALE GENOMIC DNA]</scope>
    <source>
        <strain evidence="2 3">SYL130</strain>
    </source>
</reference>
<dbReference type="RefSeq" id="WP_161816665.1">
    <property type="nucleotide sequence ID" value="NZ_JAACJS010000002.1"/>
</dbReference>
<accession>A0ABW9ZMP2</accession>
<dbReference type="InterPro" id="IPR027396">
    <property type="entry name" value="DsrEFH-like"/>
</dbReference>
<dbReference type="Pfam" id="PF02635">
    <property type="entry name" value="DsrE"/>
    <property type="match status" value="1"/>
</dbReference>
<dbReference type="EMBL" id="JAACJS010000002">
    <property type="protein sequence ID" value="NCI48329.1"/>
    <property type="molecule type" value="Genomic_DNA"/>
</dbReference>
<keyword evidence="3" id="KW-1185">Reference proteome</keyword>
<keyword evidence="1" id="KW-0732">Signal</keyword>
<dbReference type="Proteomes" id="UP000753802">
    <property type="component" value="Unassembled WGS sequence"/>
</dbReference>
<protein>
    <submittedName>
        <fullName evidence="2">DsrE family protein</fullName>
    </submittedName>
</protein>
<proteinExistence type="predicted"/>
<dbReference type="SUPFAM" id="SSF75169">
    <property type="entry name" value="DsrEFH-like"/>
    <property type="match status" value="1"/>
</dbReference>
<evidence type="ECO:0000313" key="2">
    <source>
        <dbReference type="EMBL" id="NCI48329.1"/>
    </source>
</evidence>
<evidence type="ECO:0000256" key="1">
    <source>
        <dbReference type="SAM" id="SignalP"/>
    </source>
</evidence>
<feature type="signal peptide" evidence="1">
    <location>
        <begin position="1"/>
        <end position="19"/>
    </location>
</feature>